<keyword evidence="4" id="KW-0946">Virion</keyword>
<evidence type="ECO:0000256" key="5">
    <source>
        <dbReference type="ARBA" id="ARBA00023219"/>
    </source>
</evidence>
<feature type="non-terminal residue" evidence="7">
    <location>
        <position position="456"/>
    </location>
</feature>
<dbReference type="Pfam" id="PF12236">
    <property type="entry name" value="Head-tail_con"/>
    <property type="match status" value="1"/>
</dbReference>
<protein>
    <submittedName>
        <fullName evidence="7">Uncharacterized protein</fullName>
    </submittedName>
</protein>
<evidence type="ECO:0000256" key="6">
    <source>
        <dbReference type="ARBA" id="ARBA00023296"/>
    </source>
</evidence>
<evidence type="ECO:0000256" key="3">
    <source>
        <dbReference type="ARBA" id="ARBA00022612"/>
    </source>
</evidence>
<dbReference type="InterPro" id="IPR020991">
    <property type="entry name" value="Connector_podovirus"/>
</dbReference>
<dbReference type="EMBL" id="LAZR01044994">
    <property type="protein sequence ID" value="KKL00943.1"/>
    <property type="molecule type" value="Genomic_DNA"/>
</dbReference>
<evidence type="ECO:0000256" key="1">
    <source>
        <dbReference type="ARBA" id="ARBA00004328"/>
    </source>
</evidence>
<evidence type="ECO:0000256" key="2">
    <source>
        <dbReference type="ARBA" id="ARBA00022595"/>
    </source>
</evidence>
<dbReference type="GO" id="GO:0046718">
    <property type="term" value="P:symbiont entry into host cell"/>
    <property type="evidence" value="ECO:0007669"/>
    <property type="project" value="UniProtKB-KW"/>
</dbReference>
<evidence type="ECO:0000256" key="4">
    <source>
        <dbReference type="ARBA" id="ARBA00022844"/>
    </source>
</evidence>
<dbReference type="GO" id="GO:0044423">
    <property type="term" value="C:virion component"/>
    <property type="evidence" value="ECO:0007669"/>
    <property type="project" value="UniProtKB-KW"/>
</dbReference>
<name>A0A0F9A1B4_9ZZZZ</name>
<keyword evidence="6" id="KW-1160">Virus entry into host cell</keyword>
<keyword evidence="5" id="KW-0231">Viral genome packaging</keyword>
<reference evidence="7" key="1">
    <citation type="journal article" date="2015" name="Nature">
        <title>Complex archaea that bridge the gap between prokaryotes and eukaryotes.</title>
        <authorList>
            <person name="Spang A."/>
            <person name="Saw J.H."/>
            <person name="Jorgensen S.L."/>
            <person name="Zaremba-Niedzwiedzka K."/>
            <person name="Martijn J."/>
            <person name="Lind A.E."/>
            <person name="van Eijk R."/>
            <person name="Schleper C."/>
            <person name="Guy L."/>
            <person name="Ettema T.J."/>
        </authorList>
    </citation>
    <scope>NUCLEOTIDE SEQUENCE</scope>
</reference>
<accession>A0A0F9A1B4</accession>
<evidence type="ECO:0000313" key="7">
    <source>
        <dbReference type="EMBL" id="KKL00943.1"/>
    </source>
</evidence>
<sequence length="456" mass="51952">MRAARGLANAVGQLLRPEGEKWFIIRAADDALNNLDEVQDWLKRAEDKLLDSIFNPKARFRQAVGEADTDLVVFGTAINFIGLSRKARRLKFLTIDLKDAEIALDDEGNPDTIFQERRFTLRNAETRFGKERLSEDLRKRLENRNEANLDTKYNFLRVVTPRANGKEDAILTRNMPFTNDWIEIESAHEVVLGGFREFPFVIPRWDTSSGETYGRSPGMIALPDSETANAMTETILVAGQKAADPPFFAPNDSSFDAINSFSGGISYYDVDTAVQLRGNPFFSLDNNYNLPITRDMQFDIRQQVEAAFFKNVFNLPVRGPEMTATEVITRKEEFIREIGAVFGRLESDYLAPQVERAFTLLLRLGEFNPIPEILLERDVRFEYVSPIKRIREQTEAAAARLWVQELRDISEVKPDIMDLANLDEIGRHAARALDLPVGMVVPREEVETVRTQREEV</sequence>
<gene>
    <name evidence="7" type="ORF">LCGC14_2627780</name>
</gene>
<comment type="subcellular location">
    <subcellularLocation>
        <location evidence="1">Virion</location>
    </subcellularLocation>
</comment>
<dbReference type="AlphaFoldDB" id="A0A0F9A1B4"/>
<organism evidence="7">
    <name type="scientific">marine sediment metagenome</name>
    <dbReference type="NCBI Taxonomy" id="412755"/>
    <lineage>
        <taxon>unclassified sequences</taxon>
        <taxon>metagenomes</taxon>
        <taxon>ecological metagenomes</taxon>
    </lineage>
</organism>
<keyword evidence="2" id="KW-1162">Viral penetration into host cytoplasm</keyword>
<proteinExistence type="predicted"/>
<feature type="non-terminal residue" evidence="7">
    <location>
        <position position="1"/>
    </location>
</feature>
<comment type="caution">
    <text evidence="7">The sequence shown here is derived from an EMBL/GenBank/DDBJ whole genome shotgun (WGS) entry which is preliminary data.</text>
</comment>
<keyword evidence="3" id="KW-1188">Viral release from host cell</keyword>